<feature type="signal peptide" evidence="2">
    <location>
        <begin position="1"/>
        <end position="22"/>
    </location>
</feature>
<dbReference type="PATRIC" id="fig|1121022.4.peg.3350"/>
<dbReference type="GO" id="GO:0019867">
    <property type="term" value="C:outer membrane"/>
    <property type="evidence" value="ECO:0007669"/>
    <property type="project" value="InterPro"/>
</dbReference>
<dbReference type="SUPFAM" id="SSF56925">
    <property type="entry name" value="OMPA-like"/>
    <property type="match status" value="1"/>
</dbReference>
<reference evidence="3 4" key="1">
    <citation type="journal article" date="2014" name="Nature">
        <title>Sequential evolution of bacterial morphology by co-option of a developmental regulator.</title>
        <authorList>
            <person name="Jiang C."/>
            <person name="Brown P.J."/>
            <person name="Ducret A."/>
            <person name="Brun Y.V."/>
        </authorList>
    </citation>
    <scope>NUCLEOTIDE SEQUENCE [LARGE SCALE GENOMIC DNA]</scope>
    <source>
        <strain evidence="3 4">DSM 16100</strain>
    </source>
</reference>
<dbReference type="InterPro" id="IPR011250">
    <property type="entry name" value="OMP/PagP_B-barrel"/>
</dbReference>
<keyword evidence="4" id="KW-1185">Reference proteome</keyword>
<proteinExistence type="inferred from homology"/>
<dbReference type="eggNOG" id="COG3047">
    <property type="taxonomic scope" value="Bacteria"/>
</dbReference>
<feature type="chain" id="PRO_5004724084" description="OmpW family protein" evidence="2">
    <location>
        <begin position="23"/>
        <end position="215"/>
    </location>
</feature>
<evidence type="ECO:0008006" key="5">
    <source>
        <dbReference type="Google" id="ProtNLM"/>
    </source>
</evidence>
<dbReference type="RefSeq" id="WP_018083253.1">
    <property type="nucleotide sequence ID" value="NZ_AQWM01000027.1"/>
</dbReference>
<dbReference type="GO" id="GO:0055085">
    <property type="term" value="P:transmembrane transport"/>
    <property type="evidence" value="ECO:0007669"/>
    <property type="project" value="TreeGrafter"/>
</dbReference>
<dbReference type="Gene3D" id="2.40.160.20">
    <property type="match status" value="1"/>
</dbReference>
<name>V4PRK1_9CAUL</name>
<keyword evidence="2" id="KW-0732">Signal</keyword>
<dbReference type="STRING" id="1121022.GCA_000376105_03574"/>
<comment type="similarity">
    <text evidence="1">Belongs to the OmpW/AlkL family.</text>
</comment>
<dbReference type="Proteomes" id="UP000017837">
    <property type="component" value="Unassembled WGS sequence"/>
</dbReference>
<gene>
    <name evidence="3" type="ORF">ABENE_16480</name>
</gene>
<dbReference type="EMBL" id="AWGB01000039">
    <property type="protein sequence ID" value="ESQ88125.1"/>
    <property type="molecule type" value="Genomic_DNA"/>
</dbReference>
<dbReference type="AlphaFoldDB" id="V4PRK1"/>
<dbReference type="OrthoDB" id="9807574at2"/>
<evidence type="ECO:0000313" key="4">
    <source>
        <dbReference type="Proteomes" id="UP000017837"/>
    </source>
</evidence>
<evidence type="ECO:0000256" key="1">
    <source>
        <dbReference type="ARBA" id="ARBA00009330"/>
    </source>
</evidence>
<accession>V4PRK1</accession>
<dbReference type="Pfam" id="PF03922">
    <property type="entry name" value="OmpW"/>
    <property type="match status" value="1"/>
</dbReference>
<comment type="caution">
    <text evidence="3">The sequence shown here is derived from an EMBL/GenBank/DDBJ whole genome shotgun (WGS) entry which is preliminary data.</text>
</comment>
<dbReference type="PROSITE" id="PS51257">
    <property type="entry name" value="PROKAR_LIPOPROTEIN"/>
    <property type="match status" value="1"/>
</dbReference>
<dbReference type="PANTHER" id="PTHR36920">
    <property type="match status" value="1"/>
</dbReference>
<sequence>MKKIFVTLAGTILACQAGSAFAGDTDRTWIVRAGITQLTLSDKLDLTVGGATVPGAALNTKTHYTPSIQISRFLTDHWAFSATVGIPPHIKLNGGGTVAAYGKLGETTYGPTAFTMQYHPLREGTVRPYVGLGASYMIIFSTKDAALQNVKMTNDLAPAIELGSDFMFDERHGMFLEVKKAWLSSKATGTLGGYPVVGKASVAPLVVSAGTNFRF</sequence>
<dbReference type="PANTHER" id="PTHR36920:SF1">
    <property type="entry name" value="OUTER MEMBRANE PROTEIN W"/>
    <property type="match status" value="1"/>
</dbReference>
<protein>
    <recommendedName>
        <fullName evidence="5">OmpW family protein</fullName>
    </recommendedName>
</protein>
<dbReference type="InterPro" id="IPR005618">
    <property type="entry name" value="OMPW"/>
</dbReference>
<evidence type="ECO:0000256" key="2">
    <source>
        <dbReference type="SAM" id="SignalP"/>
    </source>
</evidence>
<evidence type="ECO:0000313" key="3">
    <source>
        <dbReference type="EMBL" id="ESQ88125.1"/>
    </source>
</evidence>
<organism evidence="3 4">
    <name type="scientific">Asticcacaulis benevestitus DSM 16100 = ATCC BAA-896</name>
    <dbReference type="NCBI Taxonomy" id="1121022"/>
    <lineage>
        <taxon>Bacteria</taxon>
        <taxon>Pseudomonadati</taxon>
        <taxon>Pseudomonadota</taxon>
        <taxon>Alphaproteobacteria</taxon>
        <taxon>Caulobacterales</taxon>
        <taxon>Caulobacteraceae</taxon>
        <taxon>Asticcacaulis</taxon>
    </lineage>
</organism>